<evidence type="ECO:0000256" key="1">
    <source>
        <dbReference type="ARBA" id="ARBA00022729"/>
    </source>
</evidence>
<gene>
    <name evidence="4" type="ORF">VSH64_04490</name>
</gene>
<evidence type="ECO:0000313" key="4">
    <source>
        <dbReference type="EMBL" id="WSE31368.1"/>
    </source>
</evidence>
<feature type="signal peptide" evidence="2">
    <location>
        <begin position="1"/>
        <end position="19"/>
    </location>
</feature>
<accession>A0ABZ1IBP0</accession>
<proteinExistence type="predicted"/>
<feature type="domain" description="Solute-binding protein family 3/N-terminal" evidence="3">
    <location>
        <begin position="67"/>
        <end position="303"/>
    </location>
</feature>
<dbReference type="PANTHER" id="PTHR35936:SF17">
    <property type="entry name" value="ARGININE-BINDING EXTRACELLULAR PROTEIN ARTP"/>
    <property type="match status" value="1"/>
</dbReference>
<dbReference type="EMBL" id="CP142149">
    <property type="protein sequence ID" value="WSE31368.1"/>
    <property type="molecule type" value="Genomic_DNA"/>
</dbReference>
<reference evidence="4 5" key="1">
    <citation type="journal article" date="2015" name="Int. J. Syst. Evol. Microbiol.">
        <title>Amycolatopsis rhabdoformis sp. nov., an actinomycete isolated from a tropical forest soil.</title>
        <authorList>
            <person name="Souza W.R."/>
            <person name="Silva R.E."/>
            <person name="Goodfellow M."/>
            <person name="Busarakam K."/>
            <person name="Figueiro F.S."/>
            <person name="Ferreira D."/>
            <person name="Rodrigues-Filho E."/>
            <person name="Moraes L.A.B."/>
            <person name="Zucchi T.D."/>
        </authorList>
    </citation>
    <scope>NUCLEOTIDE SEQUENCE [LARGE SCALE GENOMIC DNA]</scope>
    <source>
        <strain evidence="4 5">NCIMB 14900</strain>
    </source>
</reference>
<dbReference type="Pfam" id="PF00497">
    <property type="entry name" value="SBP_bac_3"/>
    <property type="match status" value="1"/>
</dbReference>
<evidence type="ECO:0000259" key="3">
    <source>
        <dbReference type="SMART" id="SM00062"/>
    </source>
</evidence>
<dbReference type="SMART" id="SM00062">
    <property type="entry name" value="PBPb"/>
    <property type="match status" value="1"/>
</dbReference>
<evidence type="ECO:0000256" key="2">
    <source>
        <dbReference type="SAM" id="SignalP"/>
    </source>
</evidence>
<dbReference type="Gene3D" id="3.40.190.10">
    <property type="entry name" value="Periplasmic binding protein-like II"/>
    <property type="match status" value="2"/>
</dbReference>
<feature type="chain" id="PRO_5046291123" evidence="2">
    <location>
        <begin position="20"/>
        <end position="317"/>
    </location>
</feature>
<protein>
    <submittedName>
        <fullName evidence="4">Transporter substrate-binding domain-containing protein</fullName>
    </submittedName>
</protein>
<dbReference type="PROSITE" id="PS51257">
    <property type="entry name" value="PROKAR_LIPOPROTEIN"/>
    <property type="match status" value="1"/>
</dbReference>
<keyword evidence="1 2" id="KW-0732">Signal</keyword>
<evidence type="ECO:0000313" key="5">
    <source>
        <dbReference type="Proteomes" id="UP001330812"/>
    </source>
</evidence>
<organism evidence="4 5">
    <name type="scientific">Amycolatopsis rhabdoformis</name>
    <dbReference type="NCBI Taxonomy" id="1448059"/>
    <lineage>
        <taxon>Bacteria</taxon>
        <taxon>Bacillati</taxon>
        <taxon>Actinomycetota</taxon>
        <taxon>Actinomycetes</taxon>
        <taxon>Pseudonocardiales</taxon>
        <taxon>Pseudonocardiaceae</taxon>
        <taxon>Amycolatopsis</taxon>
    </lineage>
</organism>
<keyword evidence="5" id="KW-1185">Reference proteome</keyword>
<dbReference type="PANTHER" id="PTHR35936">
    <property type="entry name" value="MEMBRANE-BOUND LYTIC MUREIN TRANSGLYCOSYLASE F"/>
    <property type="match status" value="1"/>
</dbReference>
<sequence>MKKLVLSLAAGVAVATALSGCSNTDTPVGAPAGSGAASRPAAAAVAPAAVDPAVKALVPADIAAAGTINGGANFQAAPMAMYETGTKTPTGAVVKLVEHAAGMMGLKVAWQQVLYPDQLPAMQAGKIVVSGSASAANAEIIAKANVVGAFKNLQGILATADKASQFETLDAVCGKKIGLGKAAAATVAIFNDIAKHCTDGGKPAPQMIGLSATADIVLAVQSGRVDGGMIPTPTVVYTAQQSQGKLVATKANDSIAAEIDEGDEGFTIAQNQPKLAAAFQAAVNAMIKDGSYAKILTGFGLPQNQLVPTATLNQASK</sequence>
<dbReference type="RefSeq" id="WP_326834174.1">
    <property type="nucleotide sequence ID" value="NZ_CP142149.1"/>
</dbReference>
<dbReference type="SUPFAM" id="SSF53850">
    <property type="entry name" value="Periplasmic binding protein-like II"/>
    <property type="match status" value="1"/>
</dbReference>
<name>A0ABZ1IBP0_9PSEU</name>
<dbReference type="InterPro" id="IPR001638">
    <property type="entry name" value="Solute-binding_3/MltF_N"/>
</dbReference>
<dbReference type="Proteomes" id="UP001330812">
    <property type="component" value="Chromosome"/>
</dbReference>